<keyword evidence="3" id="KW-1185">Reference proteome</keyword>
<dbReference type="Pfam" id="PF00795">
    <property type="entry name" value="CN_hydrolase"/>
    <property type="match status" value="1"/>
</dbReference>
<dbReference type="InterPro" id="IPR036526">
    <property type="entry name" value="C-N_Hydrolase_sf"/>
</dbReference>
<dbReference type="InterPro" id="IPR003010">
    <property type="entry name" value="C-N_Hydrolase"/>
</dbReference>
<dbReference type="GO" id="GO:0008418">
    <property type="term" value="F:protein-N-terminal asparagine amidohydrolase activity"/>
    <property type="evidence" value="ECO:0007669"/>
    <property type="project" value="InterPro"/>
</dbReference>
<accession>A0A8H7VAI3</accession>
<evidence type="ECO:0000259" key="1">
    <source>
        <dbReference type="PROSITE" id="PS50263"/>
    </source>
</evidence>
<dbReference type="OrthoDB" id="201515at2759"/>
<dbReference type="PROSITE" id="PS50263">
    <property type="entry name" value="CN_HYDROLASE"/>
    <property type="match status" value="1"/>
</dbReference>
<dbReference type="Gene3D" id="3.60.110.10">
    <property type="entry name" value="Carbon-nitrogen hydrolase"/>
    <property type="match status" value="1"/>
</dbReference>
<dbReference type="PANTHER" id="PTHR11750:SF26">
    <property type="entry name" value="PROTEIN N-TERMINAL AMIDASE"/>
    <property type="match status" value="1"/>
</dbReference>
<proteinExistence type="predicted"/>
<dbReference type="GO" id="GO:0070773">
    <property type="term" value="F:protein-N-terminal glutamine amidohydrolase activity"/>
    <property type="evidence" value="ECO:0007669"/>
    <property type="project" value="InterPro"/>
</dbReference>
<dbReference type="EMBL" id="JAEPRB010000459">
    <property type="protein sequence ID" value="KAG2216081.1"/>
    <property type="molecule type" value="Genomic_DNA"/>
</dbReference>
<feature type="non-terminal residue" evidence="2">
    <location>
        <position position="1"/>
    </location>
</feature>
<gene>
    <name evidence="2" type="ORF">INT45_005839</name>
</gene>
<dbReference type="InterPro" id="IPR039703">
    <property type="entry name" value="Nta1"/>
</dbReference>
<comment type="caution">
    <text evidence="2">The sequence shown here is derived from an EMBL/GenBank/DDBJ whole genome shotgun (WGS) entry which is preliminary data.</text>
</comment>
<protein>
    <recommendedName>
        <fullName evidence="1">CN hydrolase domain-containing protein</fullName>
    </recommendedName>
</protein>
<dbReference type="Proteomes" id="UP000646827">
    <property type="component" value="Unassembled WGS sequence"/>
</dbReference>
<dbReference type="SUPFAM" id="SSF56317">
    <property type="entry name" value="Carbon-nitrogen hydrolase"/>
    <property type="match status" value="1"/>
</dbReference>
<reference evidence="2 3" key="1">
    <citation type="submission" date="2020-12" db="EMBL/GenBank/DDBJ databases">
        <title>Metabolic potential, ecology and presence of endohyphal bacteria is reflected in genomic diversity of Mucoromycotina.</title>
        <authorList>
            <person name="Muszewska A."/>
            <person name="Okrasinska A."/>
            <person name="Steczkiewicz K."/>
            <person name="Drgas O."/>
            <person name="Orlowska M."/>
            <person name="Perlinska-Lenart U."/>
            <person name="Aleksandrzak-Piekarczyk T."/>
            <person name="Szatraj K."/>
            <person name="Zielenkiewicz U."/>
            <person name="Pilsyk S."/>
            <person name="Malc E."/>
            <person name="Mieczkowski P."/>
            <person name="Kruszewska J.S."/>
            <person name="Biernat P."/>
            <person name="Pawlowska J."/>
        </authorList>
    </citation>
    <scope>NUCLEOTIDE SEQUENCE [LARGE SCALE GENOMIC DNA]</scope>
    <source>
        <strain evidence="2 3">CBS 142.35</strain>
    </source>
</reference>
<dbReference type="AlphaFoldDB" id="A0A8H7VAI3"/>
<sequence>YEPKDIDLLVLPEMAFTGYVFKNRKEIEPFLEDSKTGLSVTWAKKQAIRFNSYVIVGYPELPGYNSLCFIDPKGQLIKTYQKSFLYETDEHWAKEGPGFISLSYNEINIGLGICMDINPYQFKSPFENYEFAQFHLNHDTQLLICCMAWLQSPNQVHVTDTIQYWAQRFLPLIQQENKHVYIVICNRTGSEKGSTFAGGSSVLQVGYNIPRLLNHMGSLESGVMIVNVDMDLTQ</sequence>
<name>A0A8H7VAI3_9FUNG</name>
<evidence type="ECO:0000313" key="3">
    <source>
        <dbReference type="Proteomes" id="UP000646827"/>
    </source>
</evidence>
<organism evidence="2 3">
    <name type="scientific">Circinella minor</name>
    <dbReference type="NCBI Taxonomy" id="1195481"/>
    <lineage>
        <taxon>Eukaryota</taxon>
        <taxon>Fungi</taxon>
        <taxon>Fungi incertae sedis</taxon>
        <taxon>Mucoromycota</taxon>
        <taxon>Mucoromycotina</taxon>
        <taxon>Mucoromycetes</taxon>
        <taxon>Mucorales</taxon>
        <taxon>Lichtheimiaceae</taxon>
        <taxon>Circinella</taxon>
    </lineage>
</organism>
<evidence type="ECO:0000313" key="2">
    <source>
        <dbReference type="EMBL" id="KAG2216081.1"/>
    </source>
</evidence>
<dbReference type="PANTHER" id="PTHR11750">
    <property type="entry name" value="PROTEIN N-TERMINAL AMIDASE"/>
    <property type="match status" value="1"/>
</dbReference>
<feature type="domain" description="CN hydrolase" evidence="1">
    <location>
        <begin position="1"/>
        <end position="230"/>
    </location>
</feature>
<dbReference type="GO" id="GO:0030163">
    <property type="term" value="P:protein catabolic process"/>
    <property type="evidence" value="ECO:0007669"/>
    <property type="project" value="TreeGrafter"/>
</dbReference>